<dbReference type="GO" id="GO:0008757">
    <property type="term" value="F:S-adenosylmethionine-dependent methyltransferase activity"/>
    <property type="evidence" value="ECO:0007669"/>
    <property type="project" value="UniProtKB-ARBA"/>
</dbReference>
<dbReference type="PIRSF" id="PIRSF005739">
    <property type="entry name" value="O-mtase"/>
    <property type="match status" value="1"/>
</dbReference>
<sequence>MGENRELLEAEAHVWNHTFNYINSMSLRCVVQLGIPDIIHSHGRPMSLSSLVEALHIQPSKAQCLGRLMRLLVHSGFFAETHSGFFSLTTPSRLLLRQNHNAFDTTPLLLLLTSPVFMAPWETMSNWLCSDDKDHNSTAFEMANGNTIWDYIAQQPSGFGNLFHQTLIHDSQLIGKVVTSECRGMFEGLTSLVDVGGGAGAMAKAIVEAFPHISCIVFDLPQVVASQEPQQAKKNLNFIGGDMFEKIPQANALLLKLVLHDWSDEESIQILKNCKAAIPSRAEGGKVIIIEMVFEEQRDKESVETQLCCDVYMMTTFTGRERNEREWKSLFLAAGFSDYNIIPVLGLRSIIEVY</sequence>
<feature type="domain" description="O-methyltransferase C-terminal" evidence="5">
    <location>
        <begin position="133"/>
        <end position="337"/>
    </location>
</feature>
<evidence type="ECO:0000313" key="7">
    <source>
        <dbReference type="Proteomes" id="UP000504609"/>
    </source>
</evidence>
<dbReference type="Pfam" id="PF08100">
    <property type="entry name" value="Dimerisation"/>
    <property type="match status" value="1"/>
</dbReference>
<name>A0A6J1F479_CUCMO</name>
<dbReference type="KEGG" id="cmos:111442010"/>
<dbReference type="GO" id="GO:0032259">
    <property type="term" value="P:methylation"/>
    <property type="evidence" value="ECO:0007669"/>
    <property type="project" value="UniProtKB-KW"/>
</dbReference>
<keyword evidence="3" id="KW-0949">S-adenosyl-L-methionine</keyword>
<dbReference type="GO" id="GO:0008171">
    <property type="term" value="F:O-methyltransferase activity"/>
    <property type="evidence" value="ECO:0007669"/>
    <property type="project" value="InterPro"/>
</dbReference>
<feature type="domain" description="O-methyltransferase dimerisation" evidence="6">
    <location>
        <begin position="15"/>
        <end position="97"/>
    </location>
</feature>
<dbReference type="GO" id="GO:0046983">
    <property type="term" value="F:protein dimerization activity"/>
    <property type="evidence" value="ECO:0007669"/>
    <property type="project" value="InterPro"/>
</dbReference>
<dbReference type="InterPro" id="IPR036388">
    <property type="entry name" value="WH-like_DNA-bd_sf"/>
</dbReference>
<dbReference type="Proteomes" id="UP000504609">
    <property type="component" value="Unplaced"/>
</dbReference>
<dbReference type="GeneID" id="111442010"/>
<dbReference type="SUPFAM" id="SSF53335">
    <property type="entry name" value="S-adenosyl-L-methionine-dependent methyltransferases"/>
    <property type="match status" value="1"/>
</dbReference>
<evidence type="ECO:0000256" key="3">
    <source>
        <dbReference type="ARBA" id="ARBA00022691"/>
    </source>
</evidence>
<keyword evidence="2" id="KW-0808">Transferase</keyword>
<dbReference type="PROSITE" id="PS51683">
    <property type="entry name" value="SAM_OMT_II"/>
    <property type="match status" value="1"/>
</dbReference>
<dbReference type="InterPro" id="IPR016461">
    <property type="entry name" value="COMT-like"/>
</dbReference>
<evidence type="ECO:0000256" key="4">
    <source>
        <dbReference type="PIRSR" id="PIRSR005739-1"/>
    </source>
</evidence>
<dbReference type="InterPro" id="IPR012967">
    <property type="entry name" value="COMT_dimerisation"/>
</dbReference>
<dbReference type="PANTHER" id="PTHR11746">
    <property type="entry name" value="O-METHYLTRANSFERASE"/>
    <property type="match status" value="1"/>
</dbReference>
<keyword evidence="7" id="KW-1185">Reference proteome</keyword>
<evidence type="ECO:0000313" key="8">
    <source>
        <dbReference type="RefSeq" id="XP_022935024.1"/>
    </source>
</evidence>
<dbReference type="Pfam" id="PF00891">
    <property type="entry name" value="Methyltransf_2"/>
    <property type="match status" value="1"/>
</dbReference>
<evidence type="ECO:0000256" key="2">
    <source>
        <dbReference type="ARBA" id="ARBA00022679"/>
    </source>
</evidence>
<accession>A0A6J1F479</accession>
<dbReference type="RefSeq" id="XP_022935024.1">
    <property type="nucleotide sequence ID" value="XM_023079256.1"/>
</dbReference>
<keyword evidence="1" id="KW-0489">Methyltransferase</keyword>
<dbReference type="FunFam" id="1.10.10.10:FF:000213">
    <property type="entry name" value="Coniferyl alcohol 9-O-methyltransferase"/>
    <property type="match status" value="1"/>
</dbReference>
<organism evidence="7 8">
    <name type="scientific">Cucurbita moschata</name>
    <name type="common">Winter crookneck squash</name>
    <name type="synonym">Cucurbita pepo var. moschata</name>
    <dbReference type="NCBI Taxonomy" id="3662"/>
    <lineage>
        <taxon>Eukaryota</taxon>
        <taxon>Viridiplantae</taxon>
        <taxon>Streptophyta</taxon>
        <taxon>Embryophyta</taxon>
        <taxon>Tracheophyta</taxon>
        <taxon>Spermatophyta</taxon>
        <taxon>Magnoliopsida</taxon>
        <taxon>eudicotyledons</taxon>
        <taxon>Gunneridae</taxon>
        <taxon>Pentapetalae</taxon>
        <taxon>rosids</taxon>
        <taxon>fabids</taxon>
        <taxon>Cucurbitales</taxon>
        <taxon>Cucurbitaceae</taxon>
        <taxon>Cucurbiteae</taxon>
        <taxon>Cucurbita</taxon>
    </lineage>
</organism>
<reference evidence="8" key="1">
    <citation type="submission" date="2025-08" db="UniProtKB">
        <authorList>
            <consortium name="RefSeq"/>
        </authorList>
    </citation>
    <scope>IDENTIFICATION</scope>
    <source>
        <tissue evidence="8">Young leaves</tissue>
    </source>
</reference>
<evidence type="ECO:0000259" key="5">
    <source>
        <dbReference type="Pfam" id="PF00891"/>
    </source>
</evidence>
<dbReference type="SUPFAM" id="SSF46785">
    <property type="entry name" value="Winged helix' DNA-binding domain"/>
    <property type="match status" value="1"/>
</dbReference>
<dbReference type="InterPro" id="IPR001077">
    <property type="entry name" value="COMT_C"/>
</dbReference>
<evidence type="ECO:0000259" key="6">
    <source>
        <dbReference type="Pfam" id="PF08100"/>
    </source>
</evidence>
<feature type="active site" description="Proton acceptor" evidence="4">
    <location>
        <position position="260"/>
    </location>
</feature>
<dbReference type="GO" id="GO:0009717">
    <property type="term" value="P:isoflavonoid biosynthetic process"/>
    <property type="evidence" value="ECO:0007669"/>
    <property type="project" value="UniProtKB-ARBA"/>
</dbReference>
<dbReference type="FunFam" id="3.40.50.150:FF:000057">
    <property type="entry name" value="O-methyltransferase ZRP4"/>
    <property type="match status" value="1"/>
</dbReference>
<dbReference type="InterPro" id="IPR029063">
    <property type="entry name" value="SAM-dependent_MTases_sf"/>
</dbReference>
<proteinExistence type="predicted"/>
<dbReference type="Gene3D" id="3.40.50.150">
    <property type="entry name" value="Vaccinia Virus protein VP39"/>
    <property type="match status" value="1"/>
</dbReference>
<dbReference type="AlphaFoldDB" id="A0A6J1F479"/>
<gene>
    <name evidence="8" type="primary">LOC111442010</name>
</gene>
<evidence type="ECO:0000256" key="1">
    <source>
        <dbReference type="ARBA" id="ARBA00022603"/>
    </source>
</evidence>
<protein>
    <submittedName>
        <fullName evidence="8">Probable O-methyltransferase 3</fullName>
    </submittedName>
</protein>
<dbReference type="InterPro" id="IPR036390">
    <property type="entry name" value="WH_DNA-bd_sf"/>
</dbReference>
<dbReference type="Gene3D" id="1.10.10.10">
    <property type="entry name" value="Winged helix-like DNA-binding domain superfamily/Winged helix DNA-binding domain"/>
    <property type="match status" value="1"/>
</dbReference>